<name>A0AAD3SAT6_NEPGR</name>
<dbReference type="EMBL" id="BSYO01000007">
    <property type="protein sequence ID" value="GMH07567.1"/>
    <property type="molecule type" value="Genomic_DNA"/>
</dbReference>
<keyword evidence="2" id="KW-1185">Reference proteome</keyword>
<evidence type="ECO:0000313" key="1">
    <source>
        <dbReference type="EMBL" id="GMH07567.1"/>
    </source>
</evidence>
<proteinExistence type="predicted"/>
<evidence type="ECO:0000313" key="2">
    <source>
        <dbReference type="Proteomes" id="UP001279734"/>
    </source>
</evidence>
<accession>A0AAD3SAT6</accession>
<dbReference type="AlphaFoldDB" id="A0AAD3SAT6"/>
<reference evidence="1" key="1">
    <citation type="submission" date="2023-05" db="EMBL/GenBank/DDBJ databases">
        <title>Nepenthes gracilis genome sequencing.</title>
        <authorList>
            <person name="Fukushima K."/>
        </authorList>
    </citation>
    <scope>NUCLEOTIDE SEQUENCE</scope>
    <source>
        <strain evidence="1">SING2019-196</strain>
    </source>
</reference>
<organism evidence="1 2">
    <name type="scientific">Nepenthes gracilis</name>
    <name type="common">Slender pitcher plant</name>
    <dbReference type="NCBI Taxonomy" id="150966"/>
    <lineage>
        <taxon>Eukaryota</taxon>
        <taxon>Viridiplantae</taxon>
        <taxon>Streptophyta</taxon>
        <taxon>Embryophyta</taxon>
        <taxon>Tracheophyta</taxon>
        <taxon>Spermatophyta</taxon>
        <taxon>Magnoliopsida</taxon>
        <taxon>eudicotyledons</taxon>
        <taxon>Gunneridae</taxon>
        <taxon>Pentapetalae</taxon>
        <taxon>Caryophyllales</taxon>
        <taxon>Nepenthaceae</taxon>
        <taxon>Nepenthes</taxon>
    </lineage>
</organism>
<comment type="caution">
    <text evidence="1">The sequence shown here is derived from an EMBL/GenBank/DDBJ whole genome shotgun (WGS) entry which is preliminary data.</text>
</comment>
<dbReference type="Proteomes" id="UP001279734">
    <property type="component" value="Unassembled WGS sequence"/>
</dbReference>
<gene>
    <name evidence="1" type="ORF">Nepgr_009407</name>
</gene>
<sequence length="70" mass="7492">MRSFSFKPASSGTIQRILSVVSDLPPANELESSILLSDLRIGSGLRHLETGVAFGLLKPLKAGALHEMTE</sequence>
<protein>
    <submittedName>
        <fullName evidence="1">Uncharacterized protein</fullName>
    </submittedName>
</protein>